<protein>
    <submittedName>
        <fullName evidence="1">3-methyladenine DNA glycosylase AlkD</fullName>
    </submittedName>
</protein>
<dbReference type="Pfam" id="PF08713">
    <property type="entry name" value="DNA_alkylation"/>
    <property type="match status" value="1"/>
</dbReference>
<dbReference type="InterPro" id="IPR014825">
    <property type="entry name" value="DNA_alkylation"/>
</dbReference>
<comment type="caution">
    <text evidence="1">The sequence shown here is derived from an EMBL/GenBank/DDBJ whole genome shotgun (WGS) entry which is preliminary data.</text>
</comment>
<keyword evidence="2" id="KW-1185">Reference proteome</keyword>
<dbReference type="RefSeq" id="WP_142118839.1">
    <property type="nucleotide sequence ID" value="NZ_BAAASV010000003.1"/>
</dbReference>
<proteinExistence type="predicted"/>
<dbReference type="Gene3D" id="1.25.10.90">
    <property type="match status" value="1"/>
</dbReference>
<dbReference type="Proteomes" id="UP000315389">
    <property type="component" value="Unassembled WGS sequence"/>
</dbReference>
<dbReference type="SUPFAM" id="SSF48371">
    <property type="entry name" value="ARM repeat"/>
    <property type="match status" value="1"/>
</dbReference>
<dbReference type="InterPro" id="IPR016024">
    <property type="entry name" value="ARM-type_fold"/>
</dbReference>
<evidence type="ECO:0000313" key="2">
    <source>
        <dbReference type="Proteomes" id="UP000315389"/>
    </source>
</evidence>
<dbReference type="PANTHER" id="PTHR41291:SF1">
    <property type="entry name" value="DNA ALKYLATION REPAIR PROTEIN"/>
    <property type="match status" value="1"/>
</dbReference>
<evidence type="ECO:0000313" key="1">
    <source>
        <dbReference type="EMBL" id="TQL64123.1"/>
    </source>
</evidence>
<dbReference type="EMBL" id="VFOS01000001">
    <property type="protein sequence ID" value="TQL64123.1"/>
    <property type="molecule type" value="Genomic_DNA"/>
</dbReference>
<organism evidence="1 2">
    <name type="scientific">Rarobacter faecitabidus</name>
    <dbReference type="NCBI Taxonomy" id="13243"/>
    <lineage>
        <taxon>Bacteria</taxon>
        <taxon>Bacillati</taxon>
        <taxon>Actinomycetota</taxon>
        <taxon>Actinomycetes</taxon>
        <taxon>Micrococcales</taxon>
        <taxon>Rarobacteraceae</taxon>
        <taxon>Rarobacter</taxon>
    </lineage>
</organism>
<gene>
    <name evidence="1" type="ORF">FB461_0614</name>
</gene>
<dbReference type="PANTHER" id="PTHR41291">
    <property type="entry name" value="DNA ALKYLATION REPAIR PROTEIN"/>
    <property type="match status" value="1"/>
</dbReference>
<dbReference type="OrthoDB" id="3818495at2"/>
<name>A0A542ZUS7_RARFA</name>
<reference evidence="1 2" key="1">
    <citation type="submission" date="2019-06" db="EMBL/GenBank/DDBJ databases">
        <title>Sequencing the genomes of 1000 actinobacteria strains.</title>
        <authorList>
            <person name="Klenk H.-P."/>
        </authorList>
    </citation>
    <scope>NUCLEOTIDE SEQUENCE [LARGE SCALE GENOMIC DNA]</scope>
    <source>
        <strain evidence="1 2">DSM 4813</strain>
    </source>
</reference>
<dbReference type="AlphaFoldDB" id="A0A542ZUS7"/>
<accession>A0A542ZUS7</accession>
<sequence length="220" mass="24637">MGASEILDELAALADPKIRAVNQRHGDDHDVNLTKLRAVAKKAGHDPEVARELWATGDTAARLVAILITRPRDYSATELDVMLREARRPKVHDWLVNYLAKKSKHAEELRVLWFADEDPVVASAGWALTSERVAKNPAGLDQDALLKQIQAEMRDAPERLQWAMNQCLATIGIESESRRERAIAIGERLEVLKDYPTPPGCTSPFAPIWINEIVSRREHA</sequence>